<protein>
    <submittedName>
        <fullName evidence="5">DNA-binding CsgD family transcriptional regulator</fullName>
    </submittedName>
</protein>
<reference evidence="5 6" key="1">
    <citation type="submission" date="2021-03" db="EMBL/GenBank/DDBJ databases">
        <title>Genomic Encyclopedia of Type Strains, Phase IV (KMG-IV): sequencing the most valuable type-strain genomes for metagenomic binning, comparative biology and taxonomic classification.</title>
        <authorList>
            <person name="Goeker M."/>
        </authorList>
    </citation>
    <scope>NUCLEOTIDE SEQUENCE [LARGE SCALE GENOMIC DNA]</scope>
    <source>
        <strain evidence="5 6">DSM 6139</strain>
    </source>
</reference>
<dbReference type="InterPro" id="IPR000792">
    <property type="entry name" value="Tscrpt_reg_LuxR_C"/>
</dbReference>
<dbReference type="PROSITE" id="PS00622">
    <property type="entry name" value="HTH_LUXR_1"/>
    <property type="match status" value="1"/>
</dbReference>
<dbReference type="PANTHER" id="PTHR44688:SF16">
    <property type="entry name" value="DNA-BINDING TRANSCRIPTIONAL ACTIVATOR DEVR_DOSR"/>
    <property type="match status" value="1"/>
</dbReference>
<dbReference type="EMBL" id="JAGGKC010000004">
    <property type="protein sequence ID" value="MBP1918199.1"/>
    <property type="molecule type" value="Genomic_DNA"/>
</dbReference>
<gene>
    <name evidence="5" type="ORF">J2Z34_000671</name>
</gene>
<proteinExistence type="predicted"/>
<dbReference type="InterPro" id="IPR016032">
    <property type="entry name" value="Sig_transdc_resp-reg_C-effctor"/>
</dbReference>
<evidence type="ECO:0000259" key="4">
    <source>
        <dbReference type="PROSITE" id="PS50043"/>
    </source>
</evidence>
<name>A0ABS4G0Y4_9CLOT</name>
<dbReference type="Proteomes" id="UP001519271">
    <property type="component" value="Unassembled WGS sequence"/>
</dbReference>
<dbReference type="PRINTS" id="PR00038">
    <property type="entry name" value="HTHLUXR"/>
</dbReference>
<keyword evidence="1" id="KW-0805">Transcription regulation</keyword>
<keyword evidence="3" id="KW-0804">Transcription</keyword>
<keyword evidence="2 5" id="KW-0238">DNA-binding</keyword>
<feature type="domain" description="HTH luxR-type" evidence="4">
    <location>
        <begin position="293"/>
        <end position="356"/>
    </location>
</feature>
<evidence type="ECO:0000256" key="3">
    <source>
        <dbReference type="ARBA" id="ARBA00023163"/>
    </source>
</evidence>
<dbReference type="InterPro" id="IPR036388">
    <property type="entry name" value="WH-like_DNA-bd_sf"/>
</dbReference>
<sequence>MLTQRDYKMLMDLQSRIYSSKDGLRITVLQALQDAYKDYPMAFFLTDENSQYINPVSIHINNGMMKTYNDYYYKTDIFHTYSIPKGLLSKNIVHITDIMSQYEYENSIFYNHILSTMGVYDEIALQLHDNNKLLGVVGIMKPKSCGSFSLAELEKADILRDIISRRLKECLDSAKVQQENNLIVDSMEKAPIGIVVYDSKLIAVHFNQIAVQFIKELWGEDFGLDSINGLMTRLSEKMCFNASNSQSSLMTSIQNFYFKVVPFVIPNPNCDFNIFYSLYIIKNDNSYYIDQKVLKTVYNLTGRECDIVFMISQGYSNNRIAEELFISPHTVKTHIQNVFKKMDSRSRTEILHKIIL</sequence>
<evidence type="ECO:0000313" key="5">
    <source>
        <dbReference type="EMBL" id="MBP1918199.1"/>
    </source>
</evidence>
<accession>A0ABS4G0Y4</accession>
<dbReference type="PANTHER" id="PTHR44688">
    <property type="entry name" value="DNA-BINDING TRANSCRIPTIONAL ACTIVATOR DEVR_DOSR"/>
    <property type="match status" value="1"/>
</dbReference>
<dbReference type="SUPFAM" id="SSF46894">
    <property type="entry name" value="C-terminal effector domain of the bipartite response regulators"/>
    <property type="match status" value="1"/>
</dbReference>
<dbReference type="SMART" id="SM00421">
    <property type="entry name" value="HTH_LUXR"/>
    <property type="match status" value="1"/>
</dbReference>
<evidence type="ECO:0000256" key="1">
    <source>
        <dbReference type="ARBA" id="ARBA00023015"/>
    </source>
</evidence>
<evidence type="ECO:0000256" key="2">
    <source>
        <dbReference type="ARBA" id="ARBA00023125"/>
    </source>
</evidence>
<dbReference type="GO" id="GO:0003677">
    <property type="term" value="F:DNA binding"/>
    <property type="evidence" value="ECO:0007669"/>
    <property type="project" value="UniProtKB-KW"/>
</dbReference>
<dbReference type="Gene3D" id="1.10.10.10">
    <property type="entry name" value="Winged helix-like DNA-binding domain superfamily/Winged helix DNA-binding domain"/>
    <property type="match status" value="1"/>
</dbReference>
<dbReference type="CDD" id="cd06170">
    <property type="entry name" value="LuxR_C_like"/>
    <property type="match status" value="1"/>
</dbReference>
<keyword evidence="6" id="KW-1185">Reference proteome</keyword>
<organism evidence="5 6">
    <name type="scientific">Youngiibacter multivorans</name>
    <dbReference type="NCBI Taxonomy" id="937251"/>
    <lineage>
        <taxon>Bacteria</taxon>
        <taxon>Bacillati</taxon>
        <taxon>Bacillota</taxon>
        <taxon>Clostridia</taxon>
        <taxon>Eubacteriales</taxon>
        <taxon>Clostridiaceae</taxon>
        <taxon>Youngiibacter</taxon>
    </lineage>
</organism>
<comment type="caution">
    <text evidence="5">The sequence shown here is derived from an EMBL/GenBank/DDBJ whole genome shotgun (WGS) entry which is preliminary data.</text>
</comment>
<dbReference type="RefSeq" id="WP_209458443.1">
    <property type="nucleotide sequence ID" value="NZ_JAGGKC010000004.1"/>
</dbReference>
<dbReference type="Pfam" id="PF00196">
    <property type="entry name" value="GerE"/>
    <property type="match status" value="1"/>
</dbReference>
<evidence type="ECO:0000313" key="6">
    <source>
        <dbReference type="Proteomes" id="UP001519271"/>
    </source>
</evidence>
<dbReference type="PROSITE" id="PS50043">
    <property type="entry name" value="HTH_LUXR_2"/>
    <property type="match status" value="1"/>
</dbReference>